<accession>A0AB34KC91</accession>
<dbReference type="GeneID" id="96010265"/>
<dbReference type="EMBL" id="JAAQHG020000049">
    <property type="protein sequence ID" value="KAL1582479.1"/>
    <property type="molecule type" value="Genomic_DNA"/>
</dbReference>
<feature type="transmembrane region" description="Helical" evidence="2">
    <location>
        <begin position="328"/>
        <end position="351"/>
    </location>
</feature>
<feature type="transmembrane region" description="Helical" evidence="2">
    <location>
        <begin position="692"/>
        <end position="712"/>
    </location>
</feature>
<dbReference type="AlphaFoldDB" id="A0AB34KC91"/>
<evidence type="ECO:0000313" key="3">
    <source>
        <dbReference type="EMBL" id="KAL1582479.1"/>
    </source>
</evidence>
<evidence type="ECO:0000256" key="1">
    <source>
        <dbReference type="SAM" id="MobiDB-lite"/>
    </source>
</evidence>
<feature type="transmembrane region" description="Helical" evidence="2">
    <location>
        <begin position="800"/>
        <end position="820"/>
    </location>
</feature>
<feature type="compositionally biased region" description="Basic and acidic residues" evidence="1">
    <location>
        <begin position="606"/>
        <end position="620"/>
    </location>
</feature>
<comment type="caution">
    <text evidence="3">The sequence shown here is derived from an EMBL/GenBank/DDBJ whole genome shotgun (WGS) entry which is preliminary data.</text>
</comment>
<feature type="transmembrane region" description="Helical" evidence="2">
    <location>
        <begin position="478"/>
        <end position="500"/>
    </location>
</feature>
<dbReference type="PANTHER" id="PTHR37544:SF1">
    <property type="entry name" value="PHOSPHORIBOSYLAMINOIMIDAZOLE-SUCCINOCARBOXAMIDE SYNTHASE"/>
    <property type="match status" value="1"/>
</dbReference>
<feature type="region of interest" description="Disordered" evidence="1">
    <location>
        <begin position="25"/>
        <end position="181"/>
    </location>
</feature>
<keyword evidence="2" id="KW-0812">Transmembrane</keyword>
<feature type="transmembrane region" description="Helical" evidence="2">
    <location>
        <begin position="436"/>
        <end position="458"/>
    </location>
</feature>
<dbReference type="Proteomes" id="UP000803884">
    <property type="component" value="Unassembled WGS sequence"/>
</dbReference>
<dbReference type="PANTHER" id="PTHR37544">
    <property type="entry name" value="SPRAY-RELATED"/>
    <property type="match status" value="1"/>
</dbReference>
<evidence type="ECO:0000256" key="2">
    <source>
        <dbReference type="SAM" id="Phobius"/>
    </source>
</evidence>
<dbReference type="InterPro" id="IPR021840">
    <property type="entry name" value="DUF3433"/>
</dbReference>
<feature type="transmembrane region" description="Helical" evidence="2">
    <location>
        <begin position="371"/>
        <end position="392"/>
    </location>
</feature>
<sequence length="946" mass="103884">MSFANPPPSAHDRLLAIRNTNVSNPSIVHRRSEQSITASEDYYSLSPSSSSSTTYIPRHVNDPSNPAHSEATIIRYSTPPSRYRTPAQSREQLVQVDDGTLGPAPLRGLGQRRQSADSSSSRERQLAMPAPLNLRSDSGLRRKPVPSTVMENPNSPIQAQSSVVADRSHFSSPPTPGPHDEQYVRFALDQLTRDEEVRGSKRYGNSEGRGVHALYPVTGGVSQPLLQPTPNAPIHSNESRRMTPSGVPPLITRHRSKAEQILGEDPTLDDEPISPEIPTRSPHRISTPQFLGREPLATPQGPDVFLPCAADSSRPLHFLPGILRPGRLGLFIALVFLYLVALIFTAVWSVVNTGLWDYTGFGKGRYFVFNYLPTLLGTVLLLWLFQIQIAVARISPFLALSSASQRAREEGADLPLYKTNFLLPSLSHFRAGQTMLGFFAIVAWLQLFTLPLLASAFNVYFAGSPDTGEWRWIATQGVIWPVIGLYAFLLIASIALLVYFMRLRETGMKWDPRSLADLIVLLERSNALAEDAELSAETARVGLWRTSHRPNEVFHAYGLAGREVRKYSLEDGRIMEKSSAPVQQNTGVLVDLEAQRPDTGASHGASYEKERDSNDAMLPRRTDSYSSLNSNSLISLPWYLRPVSTSLWAITAIVLLLAFLIVSYLPSTRVAAGFNPSIPAPVNRMGYSGTNFLYSFIPAVLGELCLLTWLSFDLAHRRLMPFFALSEPSGETAERSLLLSYHADLPFHAPLVAAANAHYRTAWLAIVTLLAATLPTLAGGVFWAQFFVPTQSIRISAHMPAFYALTVFFTLYALSHLLLLPLSPAERRLAHASSANNPARTFADVLSLVRHSRILDDVAFHSPVSKIDLVTRLLSAPVGASLAGRESRLGEAGASFTSLADSIRGFGDARQRAIGGLGVMEIPRYSLGRFTGRNGREFGGIGRVRA</sequence>
<evidence type="ECO:0008006" key="5">
    <source>
        <dbReference type="Google" id="ProtNLM"/>
    </source>
</evidence>
<dbReference type="Pfam" id="PF11915">
    <property type="entry name" value="DUF3433"/>
    <property type="match status" value="2"/>
</dbReference>
<keyword evidence="4" id="KW-1185">Reference proteome</keyword>
<feature type="region of interest" description="Disordered" evidence="1">
    <location>
        <begin position="265"/>
        <end position="285"/>
    </location>
</feature>
<evidence type="ECO:0000313" key="4">
    <source>
        <dbReference type="Proteomes" id="UP000803884"/>
    </source>
</evidence>
<dbReference type="RefSeq" id="XP_069225586.1">
    <property type="nucleotide sequence ID" value="XM_069377427.1"/>
</dbReference>
<gene>
    <name evidence="3" type="ORF">WHR41_08823</name>
</gene>
<feature type="compositionally biased region" description="Polar residues" evidence="1">
    <location>
        <begin position="149"/>
        <end position="163"/>
    </location>
</feature>
<proteinExistence type="predicted"/>
<reference evidence="3 4" key="1">
    <citation type="journal article" date="2020" name="Microbiol. Resour. Announc.">
        <title>Draft Genome Sequence of a Cladosporium Species Isolated from the Mesophotic Ascidian Didemnum maculosum.</title>
        <authorList>
            <person name="Gioti A."/>
            <person name="Siaperas R."/>
            <person name="Nikolaivits E."/>
            <person name="Le Goff G."/>
            <person name="Ouazzani J."/>
            <person name="Kotoulas G."/>
            <person name="Topakas E."/>
        </authorList>
    </citation>
    <scope>NUCLEOTIDE SEQUENCE [LARGE SCALE GENOMIC DNA]</scope>
    <source>
        <strain evidence="3 4">TM138-S3</strain>
    </source>
</reference>
<keyword evidence="2" id="KW-0472">Membrane</keyword>
<protein>
    <recommendedName>
        <fullName evidence="5">Phosphoribosylaminoimidazole-succinocarboxamide synthase</fullName>
    </recommendedName>
</protein>
<feature type="region of interest" description="Disordered" evidence="1">
    <location>
        <begin position="598"/>
        <end position="620"/>
    </location>
</feature>
<organism evidence="3 4">
    <name type="scientific">Cladosporium halotolerans</name>
    <dbReference type="NCBI Taxonomy" id="1052096"/>
    <lineage>
        <taxon>Eukaryota</taxon>
        <taxon>Fungi</taxon>
        <taxon>Dikarya</taxon>
        <taxon>Ascomycota</taxon>
        <taxon>Pezizomycotina</taxon>
        <taxon>Dothideomycetes</taxon>
        <taxon>Dothideomycetidae</taxon>
        <taxon>Cladosporiales</taxon>
        <taxon>Cladosporiaceae</taxon>
        <taxon>Cladosporium</taxon>
    </lineage>
</organism>
<keyword evidence="2" id="KW-1133">Transmembrane helix</keyword>
<feature type="transmembrane region" description="Helical" evidence="2">
    <location>
        <begin position="763"/>
        <end position="788"/>
    </location>
</feature>
<name>A0AB34KC91_9PEZI</name>
<feature type="transmembrane region" description="Helical" evidence="2">
    <location>
        <begin position="647"/>
        <end position="665"/>
    </location>
</feature>